<accession>A0A6J5WKT9</accession>
<protein>
    <submittedName>
        <fullName evidence="1">Uncharacterized protein</fullName>
    </submittedName>
</protein>
<gene>
    <name evidence="1" type="ORF">ORAREDHAP_LOCUS16392</name>
</gene>
<evidence type="ECO:0000313" key="2">
    <source>
        <dbReference type="Proteomes" id="UP000507245"/>
    </source>
</evidence>
<proteinExistence type="predicted"/>
<dbReference type="EMBL" id="CAEKKB010000002">
    <property type="protein sequence ID" value="CAB4301011.1"/>
    <property type="molecule type" value="Genomic_DNA"/>
</dbReference>
<dbReference type="OrthoDB" id="1882251at2759"/>
<name>A0A6J5WKT9_PRUAR</name>
<organism evidence="1 2">
    <name type="scientific">Prunus armeniaca</name>
    <name type="common">Apricot</name>
    <name type="synonym">Armeniaca vulgaris</name>
    <dbReference type="NCBI Taxonomy" id="36596"/>
    <lineage>
        <taxon>Eukaryota</taxon>
        <taxon>Viridiplantae</taxon>
        <taxon>Streptophyta</taxon>
        <taxon>Embryophyta</taxon>
        <taxon>Tracheophyta</taxon>
        <taxon>Spermatophyta</taxon>
        <taxon>Magnoliopsida</taxon>
        <taxon>eudicotyledons</taxon>
        <taxon>Gunneridae</taxon>
        <taxon>Pentapetalae</taxon>
        <taxon>rosids</taxon>
        <taxon>fabids</taxon>
        <taxon>Rosales</taxon>
        <taxon>Rosaceae</taxon>
        <taxon>Amygdaloideae</taxon>
        <taxon>Amygdaleae</taxon>
        <taxon>Prunus</taxon>
    </lineage>
</organism>
<sequence length="110" mass="12567">MFPKPQPNSTKQMMLNDGVFRLYNPSFHNVVAAAYNMARASNMGPFPNKRMGDSALDYLCGVFDPYDLAIQCQILNEKTENVLSRLNLNDDQHEAEDVPADERTYFLDIF</sequence>
<reference evidence="2" key="1">
    <citation type="journal article" date="2020" name="Genome Biol.">
        <title>Gamete binning: chromosome-level and haplotype-resolved genome assembly enabled by high-throughput single-cell sequencing of gamete genomes.</title>
        <authorList>
            <person name="Campoy J.A."/>
            <person name="Sun H."/>
            <person name="Goel M."/>
            <person name="Jiao W.-B."/>
            <person name="Folz-Donahue K."/>
            <person name="Wang N."/>
            <person name="Rubio M."/>
            <person name="Liu C."/>
            <person name="Kukat C."/>
            <person name="Ruiz D."/>
            <person name="Huettel B."/>
            <person name="Schneeberger K."/>
        </authorList>
    </citation>
    <scope>NUCLEOTIDE SEQUENCE [LARGE SCALE GENOMIC DNA]</scope>
    <source>
        <strain evidence="2">cv. Rojo Pasion</strain>
    </source>
</reference>
<keyword evidence="2" id="KW-1185">Reference proteome</keyword>
<dbReference type="Proteomes" id="UP000507245">
    <property type="component" value="Unassembled WGS sequence"/>
</dbReference>
<dbReference type="AlphaFoldDB" id="A0A6J5WKT9"/>
<evidence type="ECO:0000313" key="1">
    <source>
        <dbReference type="EMBL" id="CAB4301011.1"/>
    </source>
</evidence>